<dbReference type="SUPFAM" id="SSF49384">
    <property type="entry name" value="Carbohydrate-binding domain"/>
    <property type="match status" value="1"/>
</dbReference>
<feature type="region of interest" description="Disordered" evidence="1">
    <location>
        <begin position="49"/>
        <end position="120"/>
    </location>
</feature>
<accession>A0A1C3NDV3</accession>
<feature type="transmembrane region" description="Helical" evidence="2">
    <location>
        <begin position="20"/>
        <end position="40"/>
    </location>
</feature>
<organism evidence="3 4">
    <name type="scientific">Micromonospora krabiensis</name>
    <dbReference type="NCBI Taxonomy" id="307121"/>
    <lineage>
        <taxon>Bacteria</taxon>
        <taxon>Bacillati</taxon>
        <taxon>Actinomycetota</taxon>
        <taxon>Actinomycetes</taxon>
        <taxon>Micromonosporales</taxon>
        <taxon>Micromonosporaceae</taxon>
        <taxon>Micromonospora</taxon>
    </lineage>
</organism>
<dbReference type="InterPro" id="IPR008965">
    <property type="entry name" value="CBM2/CBM3_carb-bd_dom_sf"/>
</dbReference>
<dbReference type="GO" id="GO:0004553">
    <property type="term" value="F:hydrolase activity, hydrolyzing O-glycosyl compounds"/>
    <property type="evidence" value="ECO:0007669"/>
    <property type="project" value="InterPro"/>
</dbReference>
<protein>
    <recommendedName>
        <fullName evidence="5">Cellulose binding domain-containing protein</fullName>
    </recommendedName>
</protein>
<evidence type="ECO:0000313" key="4">
    <source>
        <dbReference type="Proteomes" id="UP000199393"/>
    </source>
</evidence>
<keyword evidence="2" id="KW-0472">Membrane</keyword>
<proteinExistence type="predicted"/>
<sequence length="226" mass="22892">MPVRPVGPRESGTAPKVVASVPWIVVVLVVVTLVTIVLVASLSFRGRESEPAADLPPLALPIAPPSSTAPVSGSPGPSSRQTAEARPSRSATRSAPASRTPSHTPAAPRATAEQQSADGGGAVVATYRVRDVDPDSVEAELLVTNDTGRAEAWTVRLDFGAAVRGVRVVSGGGVSLTSQGDGRFVLSGRQALGAGASVELGLHLSLHVGVDVRTGCTVNGDNCVLG</sequence>
<keyword evidence="2" id="KW-1133">Transmembrane helix</keyword>
<keyword evidence="2" id="KW-0812">Transmembrane</keyword>
<evidence type="ECO:0000313" key="3">
    <source>
        <dbReference type="EMBL" id="SBV30731.1"/>
    </source>
</evidence>
<dbReference type="Gene3D" id="2.60.40.290">
    <property type="match status" value="1"/>
</dbReference>
<evidence type="ECO:0000256" key="2">
    <source>
        <dbReference type="SAM" id="Phobius"/>
    </source>
</evidence>
<keyword evidence="4" id="KW-1185">Reference proteome</keyword>
<feature type="compositionally biased region" description="Low complexity" evidence="1">
    <location>
        <begin position="82"/>
        <end position="102"/>
    </location>
</feature>
<dbReference type="GO" id="GO:0030247">
    <property type="term" value="F:polysaccharide binding"/>
    <property type="evidence" value="ECO:0007669"/>
    <property type="project" value="InterPro"/>
</dbReference>
<dbReference type="EMBL" id="LT598496">
    <property type="protein sequence ID" value="SBV30731.1"/>
    <property type="molecule type" value="Genomic_DNA"/>
</dbReference>
<dbReference type="STRING" id="307121.GA0070620_6332"/>
<evidence type="ECO:0008006" key="5">
    <source>
        <dbReference type="Google" id="ProtNLM"/>
    </source>
</evidence>
<gene>
    <name evidence="3" type="ORF">GA0070620_6332</name>
</gene>
<dbReference type="AlphaFoldDB" id="A0A1C3NDV3"/>
<dbReference type="OrthoDB" id="3405376at2"/>
<reference evidence="4" key="1">
    <citation type="submission" date="2016-06" db="EMBL/GenBank/DDBJ databases">
        <authorList>
            <person name="Varghese N."/>
        </authorList>
    </citation>
    <scope>NUCLEOTIDE SEQUENCE [LARGE SCALE GENOMIC DNA]</scope>
    <source>
        <strain evidence="4">DSM 45344</strain>
    </source>
</reference>
<dbReference type="Proteomes" id="UP000199393">
    <property type="component" value="Chromosome I"/>
</dbReference>
<dbReference type="RefSeq" id="WP_091597185.1">
    <property type="nucleotide sequence ID" value="NZ_JBHRWG010000002.1"/>
</dbReference>
<dbReference type="InterPro" id="IPR012291">
    <property type="entry name" value="CBM2_carb-bd_dom_sf"/>
</dbReference>
<name>A0A1C3NDV3_9ACTN</name>
<evidence type="ECO:0000256" key="1">
    <source>
        <dbReference type="SAM" id="MobiDB-lite"/>
    </source>
</evidence>